<accession>A0A4C1Z9N5</accession>
<evidence type="ECO:0000313" key="1">
    <source>
        <dbReference type="EMBL" id="GBP85306.1"/>
    </source>
</evidence>
<comment type="caution">
    <text evidence="1">The sequence shown here is derived from an EMBL/GenBank/DDBJ whole genome shotgun (WGS) entry which is preliminary data.</text>
</comment>
<dbReference type="EMBL" id="BGZK01001728">
    <property type="protein sequence ID" value="GBP85306.1"/>
    <property type="molecule type" value="Genomic_DNA"/>
</dbReference>
<protein>
    <submittedName>
        <fullName evidence="1">Uncharacterized protein</fullName>
    </submittedName>
</protein>
<gene>
    <name evidence="1" type="ORF">EVAR_63645_1</name>
</gene>
<dbReference type="AlphaFoldDB" id="A0A4C1Z9N5"/>
<reference evidence="1 2" key="1">
    <citation type="journal article" date="2019" name="Commun. Biol.">
        <title>The bagworm genome reveals a unique fibroin gene that provides high tensile strength.</title>
        <authorList>
            <person name="Kono N."/>
            <person name="Nakamura H."/>
            <person name="Ohtoshi R."/>
            <person name="Tomita M."/>
            <person name="Numata K."/>
            <person name="Arakawa K."/>
        </authorList>
    </citation>
    <scope>NUCLEOTIDE SEQUENCE [LARGE SCALE GENOMIC DNA]</scope>
</reference>
<dbReference type="OrthoDB" id="411823at2759"/>
<evidence type="ECO:0000313" key="2">
    <source>
        <dbReference type="Proteomes" id="UP000299102"/>
    </source>
</evidence>
<keyword evidence="2" id="KW-1185">Reference proteome</keyword>
<sequence length="137" mass="15875">MTSQVAQTLTGHGGFAQYFFRFRLQDSPYCACDLVKIQDVLHVLEDCDMFLRERAVLEAEFGIRISGRHFPEILGDAHRRDKFVRHPVRQTFPCVVLRLDQACNSDDLTFCVAALTFRGWSRRLQLAMCSPYAFVRR</sequence>
<proteinExistence type="predicted"/>
<name>A0A4C1Z9N5_EUMVA</name>
<dbReference type="Proteomes" id="UP000299102">
    <property type="component" value="Unassembled WGS sequence"/>
</dbReference>
<organism evidence="1 2">
    <name type="scientific">Eumeta variegata</name>
    <name type="common">Bagworm moth</name>
    <name type="synonym">Eumeta japonica</name>
    <dbReference type="NCBI Taxonomy" id="151549"/>
    <lineage>
        <taxon>Eukaryota</taxon>
        <taxon>Metazoa</taxon>
        <taxon>Ecdysozoa</taxon>
        <taxon>Arthropoda</taxon>
        <taxon>Hexapoda</taxon>
        <taxon>Insecta</taxon>
        <taxon>Pterygota</taxon>
        <taxon>Neoptera</taxon>
        <taxon>Endopterygota</taxon>
        <taxon>Lepidoptera</taxon>
        <taxon>Glossata</taxon>
        <taxon>Ditrysia</taxon>
        <taxon>Tineoidea</taxon>
        <taxon>Psychidae</taxon>
        <taxon>Oiketicinae</taxon>
        <taxon>Eumeta</taxon>
    </lineage>
</organism>